<evidence type="ECO:0000259" key="14">
    <source>
        <dbReference type="PROSITE" id="PS50109"/>
    </source>
</evidence>
<dbReference type="InterPro" id="IPR003594">
    <property type="entry name" value="HATPase_dom"/>
</dbReference>
<organism evidence="15 16">
    <name type="scientific">Jatrophihabitans cynanchi</name>
    <dbReference type="NCBI Taxonomy" id="2944128"/>
    <lineage>
        <taxon>Bacteria</taxon>
        <taxon>Bacillati</taxon>
        <taxon>Actinomycetota</taxon>
        <taxon>Actinomycetes</taxon>
        <taxon>Jatrophihabitantales</taxon>
        <taxon>Jatrophihabitantaceae</taxon>
        <taxon>Jatrophihabitans</taxon>
    </lineage>
</organism>
<dbReference type="Gene3D" id="1.10.287.130">
    <property type="match status" value="1"/>
</dbReference>
<gene>
    <name evidence="15" type="ORF">M6B22_15865</name>
</gene>
<evidence type="ECO:0000313" key="15">
    <source>
        <dbReference type="EMBL" id="WAX56003.1"/>
    </source>
</evidence>
<keyword evidence="12" id="KW-0902">Two-component regulatory system</keyword>
<dbReference type="EMBL" id="CP097463">
    <property type="protein sequence ID" value="WAX56003.1"/>
    <property type="molecule type" value="Genomic_DNA"/>
</dbReference>
<dbReference type="PRINTS" id="PR00344">
    <property type="entry name" value="BCTRLSENSOR"/>
</dbReference>
<proteinExistence type="predicted"/>
<dbReference type="Pfam" id="PF17203">
    <property type="entry name" value="sCache_3_2"/>
    <property type="match status" value="1"/>
</dbReference>
<evidence type="ECO:0000256" key="12">
    <source>
        <dbReference type="ARBA" id="ARBA00023012"/>
    </source>
</evidence>
<keyword evidence="10" id="KW-0067">ATP-binding</keyword>
<dbReference type="InterPro" id="IPR000014">
    <property type="entry name" value="PAS"/>
</dbReference>
<dbReference type="InterPro" id="IPR035965">
    <property type="entry name" value="PAS-like_dom_sf"/>
</dbReference>
<dbReference type="PROSITE" id="PS50109">
    <property type="entry name" value="HIS_KIN"/>
    <property type="match status" value="1"/>
</dbReference>
<dbReference type="Pfam" id="PF14689">
    <property type="entry name" value="SPOB_a"/>
    <property type="match status" value="1"/>
</dbReference>
<keyword evidence="5" id="KW-0597">Phosphoprotein</keyword>
<dbReference type="PANTHER" id="PTHR43547:SF10">
    <property type="entry name" value="SENSOR HISTIDINE KINASE DCUS"/>
    <property type="match status" value="1"/>
</dbReference>
<dbReference type="Proteomes" id="UP001164693">
    <property type="component" value="Chromosome"/>
</dbReference>
<accession>A0ABY7JTX4</accession>
<protein>
    <recommendedName>
        <fullName evidence="3">histidine kinase</fullName>
        <ecNumber evidence="3">2.7.13.3</ecNumber>
    </recommendedName>
</protein>
<dbReference type="GO" id="GO:0016301">
    <property type="term" value="F:kinase activity"/>
    <property type="evidence" value="ECO:0007669"/>
    <property type="project" value="UniProtKB-KW"/>
</dbReference>
<evidence type="ECO:0000256" key="10">
    <source>
        <dbReference type="ARBA" id="ARBA00022840"/>
    </source>
</evidence>
<evidence type="ECO:0000256" key="11">
    <source>
        <dbReference type="ARBA" id="ARBA00022989"/>
    </source>
</evidence>
<evidence type="ECO:0000256" key="9">
    <source>
        <dbReference type="ARBA" id="ARBA00022777"/>
    </source>
</evidence>
<keyword evidence="8" id="KW-0547">Nucleotide-binding</keyword>
<evidence type="ECO:0000256" key="13">
    <source>
        <dbReference type="ARBA" id="ARBA00023136"/>
    </source>
</evidence>
<keyword evidence="9 15" id="KW-0418">Kinase</keyword>
<comment type="catalytic activity">
    <reaction evidence="1">
        <text>ATP + protein L-histidine = ADP + protein N-phospho-L-histidine.</text>
        <dbReference type="EC" id="2.7.13.3"/>
    </reaction>
</comment>
<dbReference type="InterPro" id="IPR036890">
    <property type="entry name" value="HATPase_C_sf"/>
</dbReference>
<dbReference type="Gene3D" id="3.30.450.20">
    <property type="entry name" value="PAS domain"/>
    <property type="match status" value="2"/>
</dbReference>
<evidence type="ECO:0000256" key="2">
    <source>
        <dbReference type="ARBA" id="ARBA00004651"/>
    </source>
</evidence>
<dbReference type="InterPro" id="IPR039506">
    <property type="entry name" value="SPOB_a"/>
</dbReference>
<feature type="domain" description="Histidine kinase" evidence="14">
    <location>
        <begin position="406"/>
        <end position="515"/>
    </location>
</feature>
<keyword evidence="11" id="KW-1133">Transmembrane helix</keyword>
<dbReference type="InterPro" id="IPR033463">
    <property type="entry name" value="sCache_3"/>
</dbReference>
<evidence type="ECO:0000313" key="16">
    <source>
        <dbReference type="Proteomes" id="UP001164693"/>
    </source>
</evidence>
<dbReference type="Pfam" id="PF02518">
    <property type="entry name" value="HATPase_c"/>
    <property type="match status" value="1"/>
</dbReference>
<dbReference type="EC" id="2.7.13.3" evidence="3"/>
<evidence type="ECO:0000256" key="5">
    <source>
        <dbReference type="ARBA" id="ARBA00022553"/>
    </source>
</evidence>
<dbReference type="SMART" id="SM00387">
    <property type="entry name" value="HATPase_c"/>
    <property type="match status" value="1"/>
</dbReference>
<dbReference type="CDD" id="cd00130">
    <property type="entry name" value="PAS"/>
    <property type="match status" value="1"/>
</dbReference>
<dbReference type="InterPro" id="IPR004358">
    <property type="entry name" value="Sig_transdc_His_kin-like_C"/>
</dbReference>
<keyword evidence="4" id="KW-1003">Cell membrane</keyword>
<dbReference type="SUPFAM" id="SSF55785">
    <property type="entry name" value="PYP-like sensor domain (PAS domain)"/>
    <property type="match status" value="1"/>
</dbReference>
<dbReference type="InterPro" id="IPR029151">
    <property type="entry name" value="Sensor-like_sf"/>
</dbReference>
<dbReference type="SUPFAM" id="SSF55874">
    <property type="entry name" value="ATPase domain of HSP90 chaperone/DNA topoisomerase II/histidine kinase"/>
    <property type="match status" value="1"/>
</dbReference>
<evidence type="ECO:0000256" key="7">
    <source>
        <dbReference type="ARBA" id="ARBA00022692"/>
    </source>
</evidence>
<dbReference type="SUPFAM" id="SSF55890">
    <property type="entry name" value="Sporulation response regulatory protein Spo0B"/>
    <property type="match status" value="1"/>
</dbReference>
<dbReference type="Gene3D" id="3.30.565.10">
    <property type="entry name" value="Histidine kinase-like ATPase, C-terminal domain"/>
    <property type="match status" value="1"/>
</dbReference>
<dbReference type="InterPro" id="IPR005467">
    <property type="entry name" value="His_kinase_dom"/>
</dbReference>
<keyword evidence="7" id="KW-0812">Transmembrane</keyword>
<sequence length="525" mass="54906">MPFTRQMLLLQIGVLALVVGLGFALVAWQLDRTLKREYERHALAVARTVAVDPLLARGVVAHDQPAVQSIAVRAQQATDALFVVVTDGHGIRLAHPNPAEIGKKVSTSPDAALSGHEVANIERGTLGLSARGKVPLRTADGTIVGEVSVGFDANDISSALLQLLARTALFSGGALLLGVAGSALLARLLKRRTFGLEPADLAELVREREAVLYAVSDGVVAVDVDGRVTMANSEAQRLLDDSVQRGRLLSELDLPPRLHAVVAAPGEAVAVSGNRVLVVKHRSVERDGTPLGSVLTLLDRTEIEQLTDELHAVRLMTEALRAQRHEFANRLHTVHGLLQTAGLEDASEYLAALIGAPELGRLGDDDAVASATIRAFLAGKAAEAAEVGVRLSLSDTSWLPHKLVAPVEVITVLGNLVNNAIEAASGSTRRPAEVVVDLLADGTDLVLSVSNTGDGLAPDRVEAIFVEGVSSRGPGRGLGLPITQQTAAALGGDVRVTNAGGNGWTVLSARLPGVLAVRSPKEAEA</sequence>
<keyword evidence="13" id="KW-0472">Membrane</keyword>
<dbReference type="SUPFAM" id="SSF103190">
    <property type="entry name" value="Sensory domain-like"/>
    <property type="match status" value="1"/>
</dbReference>
<reference evidence="15" key="1">
    <citation type="submission" date="2022-05" db="EMBL/GenBank/DDBJ databases">
        <title>Jatrophihabitans sp. SB3-54 whole genome sequence.</title>
        <authorList>
            <person name="Suh M.K."/>
            <person name="Eom M.K."/>
            <person name="Kim J.S."/>
            <person name="Kim H.S."/>
            <person name="Do H.E."/>
            <person name="Shin Y.K."/>
            <person name="Lee J.-S."/>
        </authorList>
    </citation>
    <scope>NUCLEOTIDE SEQUENCE</scope>
    <source>
        <strain evidence="15">SB3-54</strain>
    </source>
</reference>
<name>A0ABY7JTX4_9ACTN</name>
<keyword evidence="16" id="KW-1185">Reference proteome</keyword>
<dbReference type="PANTHER" id="PTHR43547">
    <property type="entry name" value="TWO-COMPONENT HISTIDINE KINASE"/>
    <property type="match status" value="1"/>
</dbReference>
<comment type="subcellular location">
    <subcellularLocation>
        <location evidence="2">Cell membrane</location>
        <topology evidence="2">Multi-pass membrane protein</topology>
    </subcellularLocation>
</comment>
<evidence type="ECO:0000256" key="4">
    <source>
        <dbReference type="ARBA" id="ARBA00022475"/>
    </source>
</evidence>
<evidence type="ECO:0000256" key="6">
    <source>
        <dbReference type="ARBA" id="ARBA00022679"/>
    </source>
</evidence>
<evidence type="ECO:0000256" key="1">
    <source>
        <dbReference type="ARBA" id="ARBA00000085"/>
    </source>
</evidence>
<dbReference type="InterPro" id="IPR016120">
    <property type="entry name" value="Sig_transdc_His_kin_SpoOB"/>
</dbReference>
<dbReference type="RefSeq" id="WP_269442529.1">
    <property type="nucleotide sequence ID" value="NZ_CP097463.1"/>
</dbReference>
<evidence type="ECO:0000256" key="3">
    <source>
        <dbReference type="ARBA" id="ARBA00012438"/>
    </source>
</evidence>
<evidence type="ECO:0000256" key="8">
    <source>
        <dbReference type="ARBA" id="ARBA00022741"/>
    </source>
</evidence>
<keyword evidence="6" id="KW-0808">Transferase</keyword>